<accession>A0AA38C3G3</accession>
<dbReference type="PANTHER" id="PTHR48107:SF7">
    <property type="entry name" value="RE15974P"/>
    <property type="match status" value="1"/>
</dbReference>
<dbReference type="SUPFAM" id="SSF51735">
    <property type="entry name" value="NAD(P)-binding Rossmann-fold domains"/>
    <property type="match status" value="1"/>
</dbReference>
<dbReference type="GO" id="GO:0016614">
    <property type="term" value="F:oxidoreductase activity, acting on CH-OH group of donors"/>
    <property type="evidence" value="ECO:0007669"/>
    <property type="project" value="UniProtKB-ARBA"/>
</dbReference>
<feature type="non-terminal residue" evidence="3">
    <location>
        <position position="1"/>
    </location>
</feature>
<dbReference type="Gene3D" id="3.40.50.720">
    <property type="entry name" value="NAD(P)-binding Rossmann-like Domain"/>
    <property type="match status" value="1"/>
</dbReference>
<dbReference type="Proteomes" id="UP000824469">
    <property type="component" value="Unassembled WGS sequence"/>
</dbReference>
<name>A0AA38C3G3_TAXCH</name>
<gene>
    <name evidence="3" type="ORF">KI387_033756</name>
</gene>
<dbReference type="InterPro" id="IPR002347">
    <property type="entry name" value="SDR_fam"/>
</dbReference>
<dbReference type="PANTHER" id="PTHR48107">
    <property type="entry name" value="NADPH-DEPENDENT ALDEHYDE REDUCTASE-LIKE PROTEIN, CHLOROPLASTIC-RELATED"/>
    <property type="match status" value="1"/>
</dbReference>
<dbReference type="InterPro" id="IPR036291">
    <property type="entry name" value="NAD(P)-bd_dom_sf"/>
</dbReference>
<dbReference type="PRINTS" id="PR00081">
    <property type="entry name" value="GDHRDH"/>
</dbReference>
<sequence length="168" mass="18349">MTNDRSLQGHVAIVTGASRGIRRAIAIHQGQKGAKVVINYAGNVDKAEEVASIINGEDSTVLRAITCKADVSKASEVRNLFNISEKAFEKNAHILVTAQEFSTQNVLSCVIGNPPMTRQRQWGPHYKYYQLPGKSKALIERIAKEGLLECMGEVSDVAPLVAFLIIDE</sequence>
<dbReference type="EMBL" id="JAHRHJ020003813">
    <property type="protein sequence ID" value="KAH9289639.1"/>
    <property type="molecule type" value="Genomic_DNA"/>
</dbReference>
<evidence type="ECO:0000256" key="2">
    <source>
        <dbReference type="ARBA" id="ARBA00023002"/>
    </source>
</evidence>
<dbReference type="AlphaFoldDB" id="A0AA38C3G3"/>
<keyword evidence="2" id="KW-0560">Oxidoreductase</keyword>
<evidence type="ECO:0000313" key="3">
    <source>
        <dbReference type="EMBL" id="KAH9289639.1"/>
    </source>
</evidence>
<dbReference type="Pfam" id="PF00106">
    <property type="entry name" value="adh_short"/>
    <property type="match status" value="1"/>
</dbReference>
<organism evidence="3 4">
    <name type="scientific">Taxus chinensis</name>
    <name type="common">Chinese yew</name>
    <name type="synonym">Taxus wallichiana var. chinensis</name>
    <dbReference type="NCBI Taxonomy" id="29808"/>
    <lineage>
        <taxon>Eukaryota</taxon>
        <taxon>Viridiplantae</taxon>
        <taxon>Streptophyta</taxon>
        <taxon>Embryophyta</taxon>
        <taxon>Tracheophyta</taxon>
        <taxon>Spermatophyta</taxon>
        <taxon>Pinopsida</taxon>
        <taxon>Pinidae</taxon>
        <taxon>Conifers II</taxon>
        <taxon>Cupressales</taxon>
        <taxon>Taxaceae</taxon>
        <taxon>Taxus</taxon>
    </lineage>
</organism>
<keyword evidence="4" id="KW-1185">Reference proteome</keyword>
<evidence type="ECO:0000256" key="1">
    <source>
        <dbReference type="ARBA" id="ARBA00006484"/>
    </source>
</evidence>
<comment type="similarity">
    <text evidence="1">Belongs to the short-chain dehydrogenases/reductases (SDR) family.</text>
</comment>
<reference evidence="3 4" key="1">
    <citation type="journal article" date="2021" name="Nat. Plants">
        <title>The Taxus genome provides insights into paclitaxel biosynthesis.</title>
        <authorList>
            <person name="Xiong X."/>
            <person name="Gou J."/>
            <person name="Liao Q."/>
            <person name="Li Y."/>
            <person name="Zhou Q."/>
            <person name="Bi G."/>
            <person name="Li C."/>
            <person name="Du R."/>
            <person name="Wang X."/>
            <person name="Sun T."/>
            <person name="Guo L."/>
            <person name="Liang H."/>
            <person name="Lu P."/>
            <person name="Wu Y."/>
            <person name="Zhang Z."/>
            <person name="Ro D.K."/>
            <person name="Shang Y."/>
            <person name="Huang S."/>
            <person name="Yan J."/>
        </authorList>
    </citation>
    <scope>NUCLEOTIDE SEQUENCE [LARGE SCALE GENOMIC DNA]</scope>
    <source>
        <strain evidence="3">Ta-2019</strain>
    </source>
</reference>
<proteinExistence type="inferred from homology"/>
<protein>
    <submittedName>
        <fullName evidence="3">Uncharacterized protein</fullName>
    </submittedName>
</protein>
<evidence type="ECO:0000313" key="4">
    <source>
        <dbReference type="Proteomes" id="UP000824469"/>
    </source>
</evidence>
<comment type="caution">
    <text evidence="3">The sequence shown here is derived from an EMBL/GenBank/DDBJ whole genome shotgun (WGS) entry which is preliminary data.</text>
</comment>